<proteinExistence type="predicted"/>
<accession>A0A9E8KNX6</accession>
<keyword evidence="2" id="KW-1185">Reference proteome</keyword>
<sequence>MFNLIKLPLAIGVISTTTACGMFQPKAPDVDRPYSGFMNDYQPLNSVEVEEREFIASKAWIAPGANLRSYKTMIVDPIKLDSAIQHNLQITPDTMSAIRSYMSEALTRKLQEYYQVSLQADERTLRAKVAITGIETRDEPLRFYEYWPTAMAFTGVTKLIGIRDEDILLFVEAEFEDVESEQVVAKTMVGMVGHERLENEWEAVSVNKLTTSIDQWIEQQVTALKQAVGKQYVVSHSPAESDTVGAN</sequence>
<evidence type="ECO:0000313" key="1">
    <source>
        <dbReference type="EMBL" id="UZW73625.1"/>
    </source>
</evidence>
<dbReference type="KEGG" id="asem:NNL22_11305"/>
<reference evidence="1" key="1">
    <citation type="submission" date="2022-07" db="EMBL/GenBank/DDBJ databases">
        <title>Alkalimarinus sp. nov., isolated from gut of a Alitta virens.</title>
        <authorList>
            <person name="Yang A.I."/>
            <person name="Shin N.-R."/>
        </authorList>
    </citation>
    <scope>NUCLEOTIDE SEQUENCE</scope>
    <source>
        <strain evidence="1">FA028</strain>
    </source>
</reference>
<gene>
    <name evidence="1" type="ORF">NNL22_11305</name>
</gene>
<dbReference type="RefSeq" id="WP_251809766.1">
    <property type="nucleotide sequence ID" value="NZ_CP101527.1"/>
</dbReference>
<organism evidence="1 2">
    <name type="scientific">Alkalimarinus sediminis</name>
    <dbReference type="NCBI Taxonomy" id="1632866"/>
    <lineage>
        <taxon>Bacteria</taxon>
        <taxon>Pseudomonadati</taxon>
        <taxon>Pseudomonadota</taxon>
        <taxon>Gammaproteobacteria</taxon>
        <taxon>Alteromonadales</taxon>
        <taxon>Alteromonadaceae</taxon>
        <taxon>Alkalimarinus</taxon>
    </lineage>
</organism>
<evidence type="ECO:0000313" key="2">
    <source>
        <dbReference type="Proteomes" id="UP001164472"/>
    </source>
</evidence>
<name>A0A9E8KNX6_9ALTE</name>
<dbReference type="PROSITE" id="PS51257">
    <property type="entry name" value="PROKAR_LIPOPROTEIN"/>
    <property type="match status" value="1"/>
</dbReference>
<dbReference type="EMBL" id="CP101527">
    <property type="protein sequence ID" value="UZW73625.1"/>
    <property type="molecule type" value="Genomic_DNA"/>
</dbReference>
<dbReference type="Pfam" id="PF11769">
    <property type="entry name" value="DUF3313"/>
    <property type="match status" value="1"/>
</dbReference>
<protein>
    <submittedName>
        <fullName evidence="1">DUF3313 domain-containing protein</fullName>
    </submittedName>
</protein>
<dbReference type="Proteomes" id="UP001164472">
    <property type="component" value="Chromosome"/>
</dbReference>
<dbReference type="InterPro" id="IPR021747">
    <property type="entry name" value="DUF3313"/>
</dbReference>
<dbReference type="AlphaFoldDB" id="A0A9E8KNX6"/>